<gene>
    <name evidence="1" type="ORF">BN961_02833</name>
</gene>
<accession>A0A090MTB1</accession>
<keyword evidence="2" id="KW-1185">Reference proteome</keyword>
<organism evidence="1 2">
    <name type="scientific">Afipia felis</name>
    <name type="common">Cat scratch disease bacillus</name>
    <dbReference type="NCBI Taxonomy" id="1035"/>
    <lineage>
        <taxon>Bacteria</taxon>
        <taxon>Pseudomonadati</taxon>
        <taxon>Pseudomonadota</taxon>
        <taxon>Alphaproteobacteria</taxon>
        <taxon>Hyphomicrobiales</taxon>
        <taxon>Nitrobacteraceae</taxon>
        <taxon>Afipia</taxon>
    </lineage>
</organism>
<reference evidence="1 2" key="1">
    <citation type="journal article" date="2014" name="Genome Announc.">
        <title>Genome Sequence of Afipia felis Strain 76713, Isolated in Hospital Water Using an Amoeba Co-Culture Procedure.</title>
        <authorList>
            <person name="Benamar S."/>
            <person name="La Scola B."/>
            <person name="Croce O."/>
        </authorList>
    </citation>
    <scope>NUCLEOTIDE SEQUENCE [LARGE SCALE GENOMIC DNA]</scope>
    <source>
        <strain evidence="1 2">76713</strain>
    </source>
</reference>
<sequence>MACKRDGFLADAFHQVAIGGEHVGGVIDDVAAELGREVTLRERHADGC</sequence>
<proteinExistence type="predicted"/>
<dbReference type="AlphaFoldDB" id="A0A090MTB1"/>
<evidence type="ECO:0000313" key="2">
    <source>
        <dbReference type="Proteomes" id="UP000035762"/>
    </source>
</evidence>
<evidence type="ECO:0000313" key="1">
    <source>
        <dbReference type="EMBL" id="CEG09407.1"/>
    </source>
</evidence>
<comment type="caution">
    <text evidence="1">The sequence shown here is derived from an EMBL/GenBank/DDBJ whole genome shotgun (WGS) entry which is preliminary data.</text>
</comment>
<name>A0A090MTB1_AFIFE</name>
<dbReference type="EMBL" id="CCAZ020000002">
    <property type="protein sequence ID" value="CEG09407.1"/>
    <property type="molecule type" value="Genomic_DNA"/>
</dbReference>
<protein>
    <submittedName>
        <fullName evidence="1">Uncharacterized protein</fullName>
    </submittedName>
</protein>
<dbReference type="Proteomes" id="UP000035762">
    <property type="component" value="Unassembled WGS sequence"/>
</dbReference>